<dbReference type="Gene3D" id="3.40.718.10">
    <property type="entry name" value="Isopropylmalate Dehydrogenase"/>
    <property type="match status" value="1"/>
</dbReference>
<dbReference type="EMBL" id="GGYP01003534">
    <property type="protein sequence ID" value="MDE48305.1"/>
    <property type="molecule type" value="Transcribed_RNA"/>
</dbReference>
<keyword evidence="3" id="KW-0816">Tricarboxylic acid cycle</keyword>
<feature type="domain" description="Isopropylmalate dehydrogenase-like" evidence="8">
    <location>
        <begin position="95"/>
        <end position="418"/>
    </location>
</feature>
<protein>
    <submittedName>
        <fullName evidence="9">Isocitrate dehydrogenase [NAD] subunit gamma, mitochondrial</fullName>
    </submittedName>
</protein>
<keyword evidence="5" id="KW-0496">Mitochondrion</keyword>
<evidence type="ECO:0000259" key="8">
    <source>
        <dbReference type="SMART" id="SM01329"/>
    </source>
</evidence>
<dbReference type="SUPFAM" id="SSF53659">
    <property type="entry name" value="Isocitrate/Isopropylmalate dehydrogenase-like"/>
    <property type="match status" value="1"/>
</dbReference>
<dbReference type="AlphaFoldDB" id="A0A6G1SCT5"/>
<evidence type="ECO:0000256" key="7">
    <source>
        <dbReference type="SAM" id="MobiDB-lite"/>
    </source>
</evidence>
<evidence type="ECO:0000256" key="2">
    <source>
        <dbReference type="ARBA" id="ARBA00007769"/>
    </source>
</evidence>
<dbReference type="Pfam" id="PF00180">
    <property type="entry name" value="Iso_dh"/>
    <property type="match status" value="1"/>
</dbReference>
<reference evidence="9" key="1">
    <citation type="submission" date="2018-10" db="EMBL/GenBank/DDBJ databases">
        <title>Transcriptome assembly of Aceria tosichella (Wheat curl mite) Type 2.</title>
        <authorList>
            <person name="Scully E.D."/>
            <person name="Geib S.M."/>
            <person name="Palmer N.A."/>
            <person name="Gupta A.K."/>
            <person name="Sarath G."/>
            <person name="Tatineni S."/>
        </authorList>
    </citation>
    <scope>NUCLEOTIDE SEQUENCE</scope>
    <source>
        <strain evidence="9">LincolnNE</strain>
    </source>
</reference>
<keyword evidence="6" id="KW-0175">Coiled coil</keyword>
<evidence type="ECO:0000256" key="4">
    <source>
        <dbReference type="ARBA" id="ARBA00022946"/>
    </source>
</evidence>
<evidence type="ECO:0000256" key="3">
    <source>
        <dbReference type="ARBA" id="ARBA00022532"/>
    </source>
</evidence>
<dbReference type="FunFam" id="3.40.718.10:FF:000001">
    <property type="entry name" value="Isocitrate dehydrogenase [NAD] subunit, mitochondrial"/>
    <property type="match status" value="1"/>
</dbReference>
<dbReference type="InterPro" id="IPR004434">
    <property type="entry name" value="Isocitrate_DH_NAD"/>
</dbReference>
<gene>
    <name evidence="9" type="primary">IDH3G_1</name>
    <name evidence="9" type="ORF">g.11063</name>
</gene>
<organism evidence="9">
    <name type="scientific">Aceria tosichella</name>
    <name type="common">wheat curl mite</name>
    <dbReference type="NCBI Taxonomy" id="561515"/>
    <lineage>
        <taxon>Eukaryota</taxon>
        <taxon>Metazoa</taxon>
        <taxon>Ecdysozoa</taxon>
        <taxon>Arthropoda</taxon>
        <taxon>Chelicerata</taxon>
        <taxon>Arachnida</taxon>
        <taxon>Acari</taxon>
        <taxon>Acariformes</taxon>
        <taxon>Trombidiformes</taxon>
        <taxon>Prostigmata</taxon>
        <taxon>Eupodina</taxon>
        <taxon>Eriophyoidea</taxon>
        <taxon>Eriophyidae</taxon>
        <taxon>Eriophyinae</taxon>
        <taxon>Aceriini</taxon>
        <taxon>Aceria</taxon>
    </lineage>
</organism>
<dbReference type="GO" id="GO:0006099">
    <property type="term" value="P:tricarboxylic acid cycle"/>
    <property type="evidence" value="ECO:0007669"/>
    <property type="project" value="UniProtKB-KW"/>
</dbReference>
<evidence type="ECO:0000313" key="9">
    <source>
        <dbReference type="EMBL" id="MDE48305.1"/>
    </source>
</evidence>
<keyword evidence="4" id="KW-0809">Transit peptide</keyword>
<feature type="region of interest" description="Disordered" evidence="7">
    <location>
        <begin position="27"/>
        <end position="64"/>
    </location>
</feature>
<proteinExistence type="inferred from homology"/>
<accession>A0A6G1SCT5</accession>
<dbReference type="GO" id="GO:0005739">
    <property type="term" value="C:mitochondrion"/>
    <property type="evidence" value="ECO:0007669"/>
    <property type="project" value="UniProtKB-SubCell"/>
</dbReference>
<feature type="coiled-coil region" evidence="6">
    <location>
        <begin position="123"/>
        <end position="150"/>
    </location>
</feature>
<name>A0A6G1SCT5_9ACAR</name>
<sequence length="428" mass="47786">MLSKNLLLRSNPGHVISVTLGQTKAGSSRYSTITPTSHHYQQQPINIKNTRPSAATPTPLAFSQSPRFLSTSSTRYNLKLTTVTKPKAKYGGRFMVTLLPGDGIGPEMMRHVKTVFAIGGIPVDFEEINLDSMNENIEKVEEAITSIKRNGVALKGNIETREHLKYFKSRNVELRTRLNLYVNIVHIKSQPSIETRHKDIDLFLIRQNTEGEYSSIEHETVPGVVSCLKVVTREKSEQIARYAFKFAVENNRKKISCVHKANIMKVSDGLFLNVAREVSKEFPQIEFEDIIIDNCSMQLVSNPWQFDVLLLPNLYGAVLTNIACGLVGGPGLISGANFGDEYAVFETGCRSTGKNIIGKNIANPLAIMNASADLLQYLKLDYHAQLIRNAVNKSLNEARVHTPDLKGQYTTTDVVNFIIDDIRHQLLD</sequence>
<evidence type="ECO:0000256" key="5">
    <source>
        <dbReference type="ARBA" id="ARBA00023128"/>
    </source>
</evidence>
<comment type="subcellular location">
    <subcellularLocation>
        <location evidence="1">Mitochondrion</location>
    </subcellularLocation>
</comment>
<evidence type="ECO:0000256" key="1">
    <source>
        <dbReference type="ARBA" id="ARBA00004173"/>
    </source>
</evidence>
<evidence type="ECO:0000256" key="6">
    <source>
        <dbReference type="SAM" id="Coils"/>
    </source>
</evidence>
<dbReference type="NCBIfam" id="TIGR00175">
    <property type="entry name" value="mito_nad_idh"/>
    <property type="match status" value="1"/>
</dbReference>
<dbReference type="SMART" id="SM01329">
    <property type="entry name" value="Iso_dh"/>
    <property type="match status" value="1"/>
</dbReference>
<dbReference type="PANTHER" id="PTHR11835:SF60">
    <property type="entry name" value="ISOCITRATE DEHYDROGENASE [NAD] SUBUNIT, MITOCHONDRIAL"/>
    <property type="match status" value="1"/>
</dbReference>
<dbReference type="PANTHER" id="PTHR11835">
    <property type="entry name" value="DECARBOXYLATING DEHYDROGENASES-ISOCITRATE, ISOPROPYLMALATE, TARTRATE"/>
    <property type="match status" value="1"/>
</dbReference>
<comment type="similarity">
    <text evidence="2">Belongs to the isocitrate and isopropylmalate dehydrogenases family.</text>
</comment>
<dbReference type="InterPro" id="IPR024084">
    <property type="entry name" value="IsoPropMal-DH-like_dom"/>
</dbReference>
<dbReference type="GO" id="GO:0006102">
    <property type="term" value="P:isocitrate metabolic process"/>
    <property type="evidence" value="ECO:0007669"/>
    <property type="project" value="TreeGrafter"/>
</dbReference>